<dbReference type="EC" id="2.7.13.3" evidence="2"/>
<dbReference type="InterPro" id="IPR036890">
    <property type="entry name" value="HATPase_C_sf"/>
</dbReference>
<feature type="domain" description="Histidine kinase" evidence="10">
    <location>
        <begin position="683"/>
        <end position="903"/>
    </location>
</feature>
<dbReference type="InterPro" id="IPR013976">
    <property type="entry name" value="HDOD"/>
</dbReference>
<dbReference type="SUPFAM" id="SSF55874">
    <property type="entry name" value="ATPase domain of HSP90 chaperone/DNA topoisomerase II/histidine kinase"/>
    <property type="match status" value="1"/>
</dbReference>
<dbReference type="Gene3D" id="3.40.50.2300">
    <property type="match status" value="1"/>
</dbReference>
<dbReference type="GO" id="GO:0006355">
    <property type="term" value="P:regulation of DNA-templated transcription"/>
    <property type="evidence" value="ECO:0007669"/>
    <property type="project" value="InterPro"/>
</dbReference>
<keyword evidence="6" id="KW-0418">Kinase</keyword>
<dbReference type="AlphaFoldDB" id="A0A832A735"/>
<feature type="domain" description="HDOD" evidence="14">
    <location>
        <begin position="26"/>
        <end position="223"/>
    </location>
</feature>
<dbReference type="PANTHER" id="PTHR43065:SF42">
    <property type="entry name" value="TWO-COMPONENT SENSOR PPRA"/>
    <property type="match status" value="1"/>
</dbReference>
<dbReference type="SUPFAM" id="SSF109604">
    <property type="entry name" value="HD-domain/PDEase-like"/>
    <property type="match status" value="1"/>
</dbReference>
<dbReference type="Pfam" id="PF00989">
    <property type="entry name" value="PAS"/>
    <property type="match status" value="1"/>
</dbReference>
<evidence type="ECO:0000313" key="15">
    <source>
        <dbReference type="EMBL" id="HFK97924.1"/>
    </source>
</evidence>
<evidence type="ECO:0000256" key="1">
    <source>
        <dbReference type="ARBA" id="ARBA00000085"/>
    </source>
</evidence>
<comment type="catalytic activity">
    <reaction evidence="1">
        <text>ATP + protein L-histidine = ADP + protein N-phospho-L-histidine.</text>
        <dbReference type="EC" id="2.7.13.3"/>
    </reaction>
</comment>
<dbReference type="InterPro" id="IPR036097">
    <property type="entry name" value="HisK_dim/P_sf"/>
</dbReference>
<feature type="modified residue" description="4-aspartylphosphate" evidence="9">
    <location>
        <position position="976"/>
    </location>
</feature>
<dbReference type="Gene3D" id="1.10.287.130">
    <property type="match status" value="1"/>
</dbReference>
<evidence type="ECO:0000256" key="6">
    <source>
        <dbReference type="ARBA" id="ARBA00022777"/>
    </source>
</evidence>
<dbReference type="NCBIfam" id="TIGR00229">
    <property type="entry name" value="sensory_box"/>
    <property type="match status" value="1"/>
</dbReference>
<dbReference type="Pfam" id="PF00072">
    <property type="entry name" value="Response_reg"/>
    <property type="match status" value="1"/>
</dbReference>
<dbReference type="SUPFAM" id="SSF141371">
    <property type="entry name" value="PilZ domain-like"/>
    <property type="match status" value="1"/>
</dbReference>
<dbReference type="GO" id="GO:0005524">
    <property type="term" value="F:ATP binding"/>
    <property type="evidence" value="ECO:0007669"/>
    <property type="project" value="UniProtKB-KW"/>
</dbReference>
<dbReference type="Gene3D" id="2.40.10.220">
    <property type="entry name" value="predicted glycosyltransferase like domains"/>
    <property type="match status" value="1"/>
</dbReference>
<dbReference type="InterPro" id="IPR035965">
    <property type="entry name" value="PAS-like_dom_sf"/>
</dbReference>
<dbReference type="SMART" id="SM00448">
    <property type="entry name" value="REC"/>
    <property type="match status" value="1"/>
</dbReference>
<dbReference type="SUPFAM" id="SSF55781">
    <property type="entry name" value="GAF domain-like"/>
    <property type="match status" value="1"/>
</dbReference>
<organism evidence="15">
    <name type="scientific">Desulfacinum infernum</name>
    <dbReference type="NCBI Taxonomy" id="35837"/>
    <lineage>
        <taxon>Bacteria</taxon>
        <taxon>Pseudomonadati</taxon>
        <taxon>Thermodesulfobacteriota</taxon>
        <taxon>Syntrophobacteria</taxon>
        <taxon>Syntrophobacterales</taxon>
        <taxon>Syntrophobacteraceae</taxon>
        <taxon>Desulfacinum</taxon>
    </lineage>
</organism>
<dbReference type="InterPro" id="IPR009875">
    <property type="entry name" value="PilZ_domain"/>
</dbReference>
<dbReference type="GO" id="GO:0035438">
    <property type="term" value="F:cyclic-di-GMP binding"/>
    <property type="evidence" value="ECO:0007669"/>
    <property type="project" value="InterPro"/>
</dbReference>
<evidence type="ECO:0000256" key="4">
    <source>
        <dbReference type="ARBA" id="ARBA00022679"/>
    </source>
</evidence>
<dbReference type="PROSITE" id="PS50110">
    <property type="entry name" value="RESPONSE_REGULATORY"/>
    <property type="match status" value="1"/>
</dbReference>
<dbReference type="InterPro" id="IPR013767">
    <property type="entry name" value="PAS_fold"/>
</dbReference>
<evidence type="ECO:0000256" key="8">
    <source>
        <dbReference type="ARBA" id="ARBA00023012"/>
    </source>
</evidence>
<dbReference type="Pfam" id="PF08668">
    <property type="entry name" value="HDOD"/>
    <property type="match status" value="1"/>
</dbReference>
<dbReference type="Pfam" id="PF02518">
    <property type="entry name" value="HATPase_c"/>
    <property type="match status" value="1"/>
</dbReference>
<dbReference type="Gene3D" id="3.30.565.10">
    <property type="entry name" value="Histidine kinase-like ATPase, C-terminal domain"/>
    <property type="match status" value="1"/>
</dbReference>
<keyword evidence="8" id="KW-0902">Two-component regulatory system</keyword>
<dbReference type="PRINTS" id="PR00344">
    <property type="entry name" value="BCTRLSENSOR"/>
</dbReference>
<evidence type="ECO:0000256" key="7">
    <source>
        <dbReference type="ARBA" id="ARBA00022840"/>
    </source>
</evidence>
<dbReference type="PANTHER" id="PTHR43065">
    <property type="entry name" value="SENSOR HISTIDINE KINASE"/>
    <property type="match status" value="1"/>
</dbReference>
<keyword evidence="7" id="KW-0067">ATP-binding</keyword>
<dbReference type="SMART" id="SM00091">
    <property type="entry name" value="PAS"/>
    <property type="match status" value="1"/>
</dbReference>
<accession>A0A832A735</accession>
<evidence type="ECO:0000259" key="14">
    <source>
        <dbReference type="PROSITE" id="PS51833"/>
    </source>
</evidence>
<dbReference type="InterPro" id="IPR003661">
    <property type="entry name" value="HisK_dim/P_dom"/>
</dbReference>
<evidence type="ECO:0000259" key="12">
    <source>
        <dbReference type="PROSITE" id="PS50112"/>
    </source>
</evidence>
<proteinExistence type="predicted"/>
<dbReference type="InterPro" id="IPR000700">
    <property type="entry name" value="PAS-assoc_C"/>
</dbReference>
<evidence type="ECO:0000259" key="11">
    <source>
        <dbReference type="PROSITE" id="PS50110"/>
    </source>
</evidence>
<dbReference type="InterPro" id="IPR003594">
    <property type="entry name" value="HATPase_dom"/>
</dbReference>
<evidence type="ECO:0000259" key="10">
    <source>
        <dbReference type="PROSITE" id="PS50109"/>
    </source>
</evidence>
<dbReference type="CDD" id="cd00075">
    <property type="entry name" value="HATPase"/>
    <property type="match status" value="1"/>
</dbReference>
<dbReference type="SMART" id="SM00387">
    <property type="entry name" value="HATPase_c"/>
    <property type="match status" value="1"/>
</dbReference>
<feature type="domain" description="PAS" evidence="12">
    <location>
        <begin position="540"/>
        <end position="613"/>
    </location>
</feature>
<dbReference type="SUPFAM" id="SSF55785">
    <property type="entry name" value="PYP-like sensor domain (PAS domain)"/>
    <property type="match status" value="1"/>
</dbReference>
<comment type="caution">
    <text evidence="15">The sequence shown here is derived from an EMBL/GenBank/DDBJ whole genome shotgun (WGS) entry which is preliminary data.</text>
</comment>
<gene>
    <name evidence="15" type="ORF">ENS06_11480</name>
</gene>
<dbReference type="PROSITE" id="PS50113">
    <property type="entry name" value="PAC"/>
    <property type="match status" value="1"/>
</dbReference>
<sequence>MSDKEPPPGGALKEEVRKVIRTLEALPSAPAVASNILNTLTQARPDMERVVKLLETDQGLALKLLRVVNSSYYGFRKKVATVQRAVTVLGMEQLRCMLLSVTVSESLIKELRRRARKDQQALWEHSLACAVCCELFAEKVLPTRSSEAFVLGLLHDVGKLLFMECAADTYQEVEKAARERGVTMAAAEQDLLGVDHTTVARWLAEKWELPPILTFPLWWHHHSPDVLGLMDISDPEIRDLSLLINLSDHVVHELMADAVAVELFRSPDPALLDHFHLTLSDCDHVKGRIAKRYSARTALLDFEQDELSFYFSALQRANQHLSRMASHGLHLERSRGSERDREALEALEGVLAASADLPILLEEAAGRVADILGVDHGVVYVWDETGPAMHGCWWKEGEPCRPFVLSKDGGNGRDVLNRMPPEMRQLMGAFRKRYSFTAGGASMDRRVQYHPPYIAVPILVDDAVVGEILLHEEAFHHDDPDAARPVSVYEKLGRVLSSCVRQIRLTEKARDLSDKLSAALAQAGRTMKELREAQGRYRDEKERLAVTLKSIAEAVIATDTAGRVVLFNEGASKLTGWDEAEAVGQSAAHILGLIRTPSEEPLPDPVSLVLDKGGPVEYPNELAVKARNGTLKPVALCGAPIVDHQGGTVGVIFALRDLTYQKKMETEVLRARKLDSIRILAGGIAHDFNNIMMGILGNLNLARMFLNQPDKLEPRLAEAEKGVLRAKELTQQLLGLAKGGTPIKKTTAIAQMLREGADFVLSGSNVKVAFDLPDDLQPVDVDVAQMNQVISNLLINAKQAMPKGGTVWISAENCQVREGSGLPLPEGSYVHIAVRDEGVGIKAEYLDRIFDPYFTTKTRTSEKGTGLGLAIVYSVMKRHGGCVTVESEEGKGAVFHLYLPAADHMVSKAQEDPKPLPAGRGRILVMDDEESVRNIVQEMLNHLGYETDVAVDGHEAVCKYERALRQGRPYAAAILDLTVRGGMGAKETLEKIRALDPTVKAIVSSGYVQDDIVDRYSDYGFVGVVTKPFTIRKLGETLQRVVHHGERRRCERKKVAHELIVESDHGSFPARAKNLSEDGVLLDCGVPMEANEPISLSVKADEEDTRHLKGRVVWSRVDASNGHGGSHLVGVRFESITEEDKEFMRRLLEEEP</sequence>
<dbReference type="Gene3D" id="1.10.3210.10">
    <property type="entry name" value="Hypothetical protein af1432"/>
    <property type="match status" value="1"/>
</dbReference>
<keyword evidence="5" id="KW-0547">Nucleotide-binding</keyword>
<dbReference type="PROSITE" id="PS50112">
    <property type="entry name" value="PAS"/>
    <property type="match status" value="1"/>
</dbReference>
<dbReference type="PROSITE" id="PS51833">
    <property type="entry name" value="HDOD"/>
    <property type="match status" value="1"/>
</dbReference>
<dbReference type="EMBL" id="DSTK01000035">
    <property type="protein sequence ID" value="HFK97924.1"/>
    <property type="molecule type" value="Genomic_DNA"/>
</dbReference>
<evidence type="ECO:0000256" key="9">
    <source>
        <dbReference type="PROSITE-ProRule" id="PRU00169"/>
    </source>
</evidence>
<keyword evidence="4" id="KW-0808">Transferase</keyword>
<dbReference type="InterPro" id="IPR011006">
    <property type="entry name" value="CheY-like_superfamily"/>
</dbReference>
<evidence type="ECO:0000256" key="3">
    <source>
        <dbReference type="ARBA" id="ARBA00022553"/>
    </source>
</evidence>
<feature type="domain" description="PAC" evidence="13">
    <location>
        <begin position="618"/>
        <end position="670"/>
    </location>
</feature>
<dbReference type="GO" id="GO:0000155">
    <property type="term" value="F:phosphorelay sensor kinase activity"/>
    <property type="evidence" value="ECO:0007669"/>
    <property type="project" value="InterPro"/>
</dbReference>
<dbReference type="Gene3D" id="3.30.450.20">
    <property type="entry name" value="PAS domain"/>
    <property type="match status" value="1"/>
</dbReference>
<dbReference type="CDD" id="cd17546">
    <property type="entry name" value="REC_hyHK_CKI1_RcsC-like"/>
    <property type="match status" value="1"/>
</dbReference>
<dbReference type="InterPro" id="IPR029016">
    <property type="entry name" value="GAF-like_dom_sf"/>
</dbReference>
<dbReference type="SUPFAM" id="SSF52172">
    <property type="entry name" value="CheY-like"/>
    <property type="match status" value="1"/>
</dbReference>
<dbReference type="Pfam" id="PF07238">
    <property type="entry name" value="PilZ"/>
    <property type="match status" value="1"/>
</dbReference>
<dbReference type="SMART" id="SM00388">
    <property type="entry name" value="HisKA"/>
    <property type="match status" value="1"/>
</dbReference>
<evidence type="ECO:0000256" key="5">
    <source>
        <dbReference type="ARBA" id="ARBA00022741"/>
    </source>
</evidence>
<reference evidence="15" key="1">
    <citation type="journal article" date="2020" name="mSystems">
        <title>Genome- and Community-Level Interaction Insights into Carbon Utilization and Element Cycling Functions of Hydrothermarchaeota in Hydrothermal Sediment.</title>
        <authorList>
            <person name="Zhou Z."/>
            <person name="Liu Y."/>
            <person name="Xu W."/>
            <person name="Pan J."/>
            <person name="Luo Z.H."/>
            <person name="Li M."/>
        </authorList>
    </citation>
    <scope>NUCLEOTIDE SEQUENCE [LARGE SCALE GENOMIC DNA]</scope>
    <source>
        <strain evidence="15">SpSt-456</strain>
    </source>
</reference>
<dbReference type="CDD" id="cd00130">
    <property type="entry name" value="PAS"/>
    <property type="match status" value="1"/>
</dbReference>
<dbReference type="InterPro" id="IPR005467">
    <property type="entry name" value="His_kinase_dom"/>
</dbReference>
<name>A0A832A735_9BACT</name>
<evidence type="ECO:0000256" key="2">
    <source>
        <dbReference type="ARBA" id="ARBA00012438"/>
    </source>
</evidence>
<feature type="domain" description="Response regulatory" evidence="11">
    <location>
        <begin position="922"/>
        <end position="1042"/>
    </location>
</feature>
<dbReference type="Gene3D" id="3.30.450.40">
    <property type="match status" value="1"/>
</dbReference>
<evidence type="ECO:0000259" key="13">
    <source>
        <dbReference type="PROSITE" id="PS50113"/>
    </source>
</evidence>
<dbReference type="SUPFAM" id="SSF47384">
    <property type="entry name" value="Homodimeric domain of signal transducing histidine kinase"/>
    <property type="match status" value="1"/>
</dbReference>
<keyword evidence="3 9" id="KW-0597">Phosphoprotein</keyword>
<dbReference type="PROSITE" id="PS50109">
    <property type="entry name" value="HIS_KIN"/>
    <property type="match status" value="1"/>
</dbReference>
<dbReference type="CDD" id="cd00082">
    <property type="entry name" value="HisKA"/>
    <property type="match status" value="1"/>
</dbReference>
<protein>
    <recommendedName>
        <fullName evidence="2">histidine kinase</fullName>
        <ecNumber evidence="2">2.7.13.3</ecNumber>
    </recommendedName>
</protein>
<dbReference type="InterPro" id="IPR001789">
    <property type="entry name" value="Sig_transdc_resp-reg_receiver"/>
</dbReference>
<dbReference type="InterPro" id="IPR000014">
    <property type="entry name" value="PAS"/>
</dbReference>
<dbReference type="InterPro" id="IPR004358">
    <property type="entry name" value="Sig_transdc_His_kin-like_C"/>
</dbReference>